<dbReference type="EMBL" id="JACSNQ010000027">
    <property type="protein sequence ID" value="MBM6775608.1"/>
    <property type="molecule type" value="Genomic_DNA"/>
</dbReference>
<dbReference type="Pfam" id="PF13635">
    <property type="entry name" value="DUF4143"/>
    <property type="match status" value="1"/>
</dbReference>
<dbReference type="Pfam" id="PF13173">
    <property type="entry name" value="AAA_14"/>
    <property type="match status" value="1"/>
</dbReference>
<keyword evidence="4" id="KW-1185">Reference proteome</keyword>
<dbReference type="InterPro" id="IPR027417">
    <property type="entry name" value="P-loop_NTPase"/>
</dbReference>
<proteinExistence type="predicted"/>
<name>A0ABS2F4X2_9ACTN</name>
<evidence type="ECO:0000259" key="2">
    <source>
        <dbReference type="Pfam" id="PF13635"/>
    </source>
</evidence>
<dbReference type="InterPro" id="IPR025420">
    <property type="entry name" value="DUF4143"/>
</dbReference>
<feature type="domain" description="AAA" evidence="1">
    <location>
        <begin position="18"/>
        <end position="133"/>
    </location>
</feature>
<dbReference type="Proteomes" id="UP000712527">
    <property type="component" value="Unassembled WGS sequence"/>
</dbReference>
<sequence length="388" mass="43209">MIERELRERVLGAATQYPAVSVTGPRQSGKTTLVRDAFPGYEYVSFENEDVRAQFEENPRDFLVRYRSHVIFDEAQRVPSLFSYLQEVIDESDEPGRFVLTGSQNFLLMKSVTQSLAGRVALFTLLPLSLFELSSAGLAPASPVEWLYAGGYPRLFDHGIDPADFFDNYVETYLTRDVRAELGVRSLSDFRRFLGLCALSCGELLNVSRLATDCGIAHETAKSWLSILEASHIVFMLQPHLGNARKRLTKRPKLYFYDTGLACALLGVGGADELLLSERRGPLFESAVVSELMKRSFARSRRVRLSYWRDANKNEIDLVIEKGLQPVGAVEIKSSATYNPRFFKTLAAHAGDLGLGPESCAVVYGGDYEMDTEAGRLVSYRNAGSLLA</sequence>
<organism evidence="3 4">
    <name type="scientific">Olsenella profusa</name>
    <dbReference type="NCBI Taxonomy" id="138595"/>
    <lineage>
        <taxon>Bacteria</taxon>
        <taxon>Bacillati</taxon>
        <taxon>Actinomycetota</taxon>
        <taxon>Coriobacteriia</taxon>
        <taxon>Coriobacteriales</taxon>
        <taxon>Atopobiaceae</taxon>
        <taxon>Olsenella</taxon>
    </lineage>
</organism>
<dbReference type="InterPro" id="IPR041682">
    <property type="entry name" value="AAA_14"/>
</dbReference>
<evidence type="ECO:0000259" key="1">
    <source>
        <dbReference type="Pfam" id="PF13173"/>
    </source>
</evidence>
<feature type="domain" description="DUF4143" evidence="2">
    <location>
        <begin position="176"/>
        <end position="335"/>
    </location>
</feature>
<dbReference type="SUPFAM" id="SSF52540">
    <property type="entry name" value="P-loop containing nucleoside triphosphate hydrolases"/>
    <property type="match status" value="1"/>
</dbReference>
<protein>
    <submittedName>
        <fullName evidence="3">ATP-binding protein</fullName>
    </submittedName>
</protein>
<keyword evidence="3" id="KW-0547">Nucleotide-binding</keyword>
<evidence type="ECO:0000313" key="3">
    <source>
        <dbReference type="EMBL" id="MBM6775608.1"/>
    </source>
</evidence>
<accession>A0ABS2F4X2</accession>
<dbReference type="PANTHER" id="PTHR43566">
    <property type="entry name" value="CONSERVED PROTEIN"/>
    <property type="match status" value="1"/>
</dbReference>
<dbReference type="GO" id="GO:0005524">
    <property type="term" value="F:ATP binding"/>
    <property type="evidence" value="ECO:0007669"/>
    <property type="project" value="UniProtKB-KW"/>
</dbReference>
<comment type="caution">
    <text evidence="3">The sequence shown here is derived from an EMBL/GenBank/DDBJ whole genome shotgun (WGS) entry which is preliminary data.</text>
</comment>
<dbReference type="PANTHER" id="PTHR43566:SF2">
    <property type="entry name" value="DUF4143 DOMAIN-CONTAINING PROTEIN"/>
    <property type="match status" value="1"/>
</dbReference>
<keyword evidence="3" id="KW-0067">ATP-binding</keyword>
<dbReference type="RefSeq" id="WP_204793941.1">
    <property type="nucleotide sequence ID" value="NZ_JACSNQ010000027.1"/>
</dbReference>
<evidence type="ECO:0000313" key="4">
    <source>
        <dbReference type="Proteomes" id="UP000712527"/>
    </source>
</evidence>
<gene>
    <name evidence="3" type="ORF">H9X80_08670</name>
</gene>
<reference evidence="3 4" key="1">
    <citation type="journal article" date="2021" name="Sci. Rep.">
        <title>The distribution of antibiotic resistance genes in chicken gut microbiota commensals.</title>
        <authorList>
            <person name="Juricova H."/>
            <person name="Matiasovicova J."/>
            <person name="Kubasova T."/>
            <person name="Cejkova D."/>
            <person name="Rychlik I."/>
        </authorList>
    </citation>
    <scope>NUCLEOTIDE SEQUENCE [LARGE SCALE GENOMIC DNA]</scope>
    <source>
        <strain evidence="3 4">An794</strain>
    </source>
</reference>